<name>A0A9W6BPV8_9CHLO</name>
<evidence type="ECO:0000256" key="3">
    <source>
        <dbReference type="ARBA" id="ARBA00022801"/>
    </source>
</evidence>
<comment type="caution">
    <text evidence="6">The sequence shown here is derived from an EMBL/GenBank/DDBJ whole genome shotgun (WGS) entry which is preliminary data.</text>
</comment>
<evidence type="ECO:0000313" key="6">
    <source>
        <dbReference type="EMBL" id="GLC55730.1"/>
    </source>
</evidence>
<feature type="region of interest" description="Disordered" evidence="4">
    <location>
        <begin position="261"/>
        <end position="295"/>
    </location>
</feature>
<evidence type="ECO:0000259" key="5">
    <source>
        <dbReference type="PROSITE" id="PS51858"/>
    </source>
</evidence>
<dbReference type="OrthoDB" id="412286at2759"/>
<feature type="region of interest" description="Disordered" evidence="4">
    <location>
        <begin position="328"/>
        <end position="388"/>
    </location>
</feature>
<dbReference type="PROSITE" id="PS51858">
    <property type="entry name" value="PPPDE"/>
    <property type="match status" value="1"/>
</dbReference>
<protein>
    <recommendedName>
        <fullName evidence="5">PPPDE domain-containing protein</fullName>
    </recommendedName>
</protein>
<dbReference type="GO" id="GO:0016579">
    <property type="term" value="P:protein deubiquitination"/>
    <property type="evidence" value="ECO:0007669"/>
    <property type="project" value="TreeGrafter"/>
</dbReference>
<dbReference type="PANTHER" id="PTHR12378">
    <property type="entry name" value="DESUMOYLATING ISOPEPTIDASE"/>
    <property type="match status" value="1"/>
</dbReference>
<feature type="region of interest" description="Disordered" evidence="4">
    <location>
        <begin position="182"/>
        <end position="206"/>
    </location>
</feature>
<feature type="compositionally biased region" description="Low complexity" evidence="4">
    <location>
        <begin position="183"/>
        <end position="205"/>
    </location>
</feature>
<evidence type="ECO:0000313" key="7">
    <source>
        <dbReference type="Proteomes" id="UP001165080"/>
    </source>
</evidence>
<dbReference type="SMART" id="SM01179">
    <property type="entry name" value="DUF862"/>
    <property type="match status" value="1"/>
</dbReference>
<dbReference type="Gene3D" id="3.90.1720.30">
    <property type="entry name" value="PPPDE domains"/>
    <property type="match status" value="1"/>
</dbReference>
<dbReference type="InterPro" id="IPR008580">
    <property type="entry name" value="PPPDE_dom"/>
</dbReference>
<feature type="compositionally biased region" description="Polar residues" evidence="4">
    <location>
        <begin position="349"/>
        <end position="360"/>
    </location>
</feature>
<dbReference type="GO" id="GO:0006508">
    <property type="term" value="P:proteolysis"/>
    <property type="evidence" value="ECO:0007669"/>
    <property type="project" value="UniProtKB-KW"/>
</dbReference>
<organism evidence="6 7">
    <name type="scientific">Pleodorina starrii</name>
    <dbReference type="NCBI Taxonomy" id="330485"/>
    <lineage>
        <taxon>Eukaryota</taxon>
        <taxon>Viridiplantae</taxon>
        <taxon>Chlorophyta</taxon>
        <taxon>core chlorophytes</taxon>
        <taxon>Chlorophyceae</taxon>
        <taxon>CS clade</taxon>
        <taxon>Chlamydomonadales</taxon>
        <taxon>Volvocaceae</taxon>
        <taxon>Pleodorina</taxon>
    </lineage>
</organism>
<sequence length="466" mass="47666">MQVSLNVYDVTNTANENTNGMITRLNSITRELNFGGVFHGAVQLEEVEWSFGYCESGSGVYCCRARSNSLYTFREHIELGVTRKTKQEVKEIIARFKRTWPGTSYDLLQRNCCHFCEQLCAALEVPSPPAWLNRFAQGVDATVKFTNEASALAKRVGSNISSTAQQSATWLRELSQRVMSQISVPSSTDDAAAAPAPGDDGSAVASSPLYARSISPGSCSSDPGGRREGGSMGRLTSRLRQFGAGGSGSSAAVAGLAGGAAASLPASTPSSSCDLASGAGGASTPAPSSSQQPLAATLRQKWQELEASAGDGTKQFLFGLIKTRQTRLEEDDSMLGGGGGDGGGEIGRPSSSMTPGSSGRTAAGHGPMGQSSAGAAVRAREGAAEPTQAPALQVISHSLLPPDVVGGPPPALAAEVEALSQAAQGVERLGLALGPGTAGVAVAATSGVVGSEAGRLAPPEQHLLDM</sequence>
<dbReference type="Pfam" id="PF05903">
    <property type="entry name" value="Peptidase_C97"/>
    <property type="match status" value="1"/>
</dbReference>
<proteinExistence type="inferred from homology"/>
<keyword evidence="7" id="KW-1185">Reference proteome</keyword>
<dbReference type="AlphaFoldDB" id="A0A9W6BPV8"/>
<dbReference type="PANTHER" id="PTHR12378:SF9">
    <property type="entry name" value="OS06G0107000 PROTEIN"/>
    <property type="match status" value="1"/>
</dbReference>
<dbReference type="InterPro" id="IPR042266">
    <property type="entry name" value="PPPDE_sf"/>
</dbReference>
<keyword evidence="2" id="KW-0645">Protease</keyword>
<comment type="similarity">
    <text evidence="1">Belongs to the DeSI family.</text>
</comment>
<dbReference type="GO" id="GO:0101005">
    <property type="term" value="F:deubiquitinase activity"/>
    <property type="evidence" value="ECO:0007669"/>
    <property type="project" value="TreeGrafter"/>
</dbReference>
<reference evidence="6 7" key="1">
    <citation type="journal article" date="2023" name="Commun. Biol.">
        <title>Reorganization of the ancestral sex-determining regions during the evolution of trioecy in Pleodorina starrii.</title>
        <authorList>
            <person name="Takahashi K."/>
            <person name="Suzuki S."/>
            <person name="Kawai-Toyooka H."/>
            <person name="Yamamoto K."/>
            <person name="Hamaji T."/>
            <person name="Ootsuki R."/>
            <person name="Yamaguchi H."/>
            <person name="Kawachi M."/>
            <person name="Higashiyama T."/>
            <person name="Nozaki H."/>
        </authorList>
    </citation>
    <scope>NUCLEOTIDE SEQUENCE [LARGE SCALE GENOMIC DNA]</scope>
    <source>
        <strain evidence="6 7">NIES-4479</strain>
    </source>
</reference>
<evidence type="ECO:0000256" key="2">
    <source>
        <dbReference type="ARBA" id="ARBA00022670"/>
    </source>
</evidence>
<gene>
    <name evidence="6" type="primary">PLEST001874</name>
    <name evidence="6" type="ORF">PLESTB_001019600</name>
</gene>
<keyword evidence="3" id="KW-0378">Hydrolase</keyword>
<feature type="domain" description="PPPDE" evidence="5">
    <location>
        <begin position="1"/>
        <end position="140"/>
    </location>
</feature>
<evidence type="ECO:0000256" key="4">
    <source>
        <dbReference type="SAM" id="MobiDB-lite"/>
    </source>
</evidence>
<feature type="region of interest" description="Disordered" evidence="4">
    <location>
        <begin position="214"/>
        <end position="233"/>
    </location>
</feature>
<accession>A0A9W6BPV8</accession>
<evidence type="ECO:0000256" key="1">
    <source>
        <dbReference type="ARBA" id="ARBA00008140"/>
    </source>
</evidence>
<feature type="compositionally biased region" description="Gly residues" evidence="4">
    <location>
        <begin position="335"/>
        <end position="346"/>
    </location>
</feature>
<dbReference type="EMBL" id="BRXU01000013">
    <property type="protein sequence ID" value="GLC55730.1"/>
    <property type="molecule type" value="Genomic_DNA"/>
</dbReference>
<dbReference type="Proteomes" id="UP001165080">
    <property type="component" value="Unassembled WGS sequence"/>
</dbReference>